<gene>
    <name evidence="1" type="ORF">NQ317_010102</name>
</gene>
<sequence length="70" mass="8114">MQHFEESIYDFGGADVKSCAHKQQFFIQKATSVPVDNRFQEVRQQVRIKHDLNNHADLQAEHCIARPCSD</sequence>
<accession>A0ABQ9IYL8</accession>
<keyword evidence="2" id="KW-1185">Reference proteome</keyword>
<reference evidence="1" key="1">
    <citation type="journal article" date="2023" name="Insect Mol. Biol.">
        <title>Genome sequencing provides insights into the evolution of gene families encoding plant cell wall-degrading enzymes in longhorned beetles.</title>
        <authorList>
            <person name="Shin N.R."/>
            <person name="Okamura Y."/>
            <person name="Kirsch R."/>
            <person name="Pauchet Y."/>
        </authorList>
    </citation>
    <scope>NUCLEOTIDE SEQUENCE</scope>
    <source>
        <strain evidence="1">MMC_N1</strain>
    </source>
</reference>
<dbReference type="Proteomes" id="UP001162164">
    <property type="component" value="Unassembled WGS sequence"/>
</dbReference>
<evidence type="ECO:0000313" key="2">
    <source>
        <dbReference type="Proteomes" id="UP001162164"/>
    </source>
</evidence>
<proteinExistence type="predicted"/>
<protein>
    <submittedName>
        <fullName evidence="1">Uncharacterized protein</fullName>
    </submittedName>
</protein>
<organism evidence="1 2">
    <name type="scientific">Molorchus minor</name>
    <dbReference type="NCBI Taxonomy" id="1323400"/>
    <lineage>
        <taxon>Eukaryota</taxon>
        <taxon>Metazoa</taxon>
        <taxon>Ecdysozoa</taxon>
        <taxon>Arthropoda</taxon>
        <taxon>Hexapoda</taxon>
        <taxon>Insecta</taxon>
        <taxon>Pterygota</taxon>
        <taxon>Neoptera</taxon>
        <taxon>Endopterygota</taxon>
        <taxon>Coleoptera</taxon>
        <taxon>Polyphaga</taxon>
        <taxon>Cucujiformia</taxon>
        <taxon>Chrysomeloidea</taxon>
        <taxon>Cerambycidae</taxon>
        <taxon>Lamiinae</taxon>
        <taxon>Monochamini</taxon>
        <taxon>Molorchus</taxon>
    </lineage>
</organism>
<dbReference type="EMBL" id="JAPWTJ010001823">
    <property type="protein sequence ID" value="KAJ8969330.1"/>
    <property type="molecule type" value="Genomic_DNA"/>
</dbReference>
<comment type="caution">
    <text evidence="1">The sequence shown here is derived from an EMBL/GenBank/DDBJ whole genome shotgun (WGS) entry which is preliminary data.</text>
</comment>
<evidence type="ECO:0000313" key="1">
    <source>
        <dbReference type="EMBL" id="KAJ8969330.1"/>
    </source>
</evidence>
<name>A0ABQ9IYL8_9CUCU</name>